<dbReference type="PROSITE" id="PS50082">
    <property type="entry name" value="WD_REPEATS_2"/>
    <property type="match status" value="3"/>
</dbReference>
<dbReference type="Proteomes" id="UP001596065">
    <property type="component" value="Unassembled WGS sequence"/>
</dbReference>
<dbReference type="Gene3D" id="2.130.10.10">
    <property type="entry name" value="YVTN repeat-like/Quinoprotein amine dehydrogenase"/>
    <property type="match status" value="2"/>
</dbReference>
<protein>
    <submittedName>
        <fullName evidence="2">WD40 repeat domain-containing protein</fullName>
    </submittedName>
</protein>
<accession>A0ABW0WM09</accession>
<dbReference type="Pfam" id="PF00400">
    <property type="entry name" value="WD40"/>
    <property type="match status" value="3"/>
</dbReference>
<comment type="caution">
    <text evidence="2">The sequence shown here is derived from an EMBL/GenBank/DDBJ whole genome shotgun (WGS) entry which is preliminary data.</text>
</comment>
<feature type="repeat" description="WD" evidence="1">
    <location>
        <begin position="337"/>
        <end position="368"/>
    </location>
</feature>
<dbReference type="InterPro" id="IPR015943">
    <property type="entry name" value="WD40/YVTN_repeat-like_dom_sf"/>
</dbReference>
<dbReference type="PANTHER" id="PTHR19879:SF9">
    <property type="entry name" value="TRANSCRIPTION INITIATION FACTOR TFIID SUBUNIT 5"/>
    <property type="match status" value="1"/>
</dbReference>
<evidence type="ECO:0000313" key="2">
    <source>
        <dbReference type="EMBL" id="MFC5658655.1"/>
    </source>
</evidence>
<keyword evidence="3" id="KW-1185">Reference proteome</keyword>
<sequence>MLRADSALGRLVLALAARPADLPPMPHARPGTRLIAALGTRPVPVAAAPARAPLRYRPGFRGRWLPGLLTTWLVALTCLTAAAVQEVLPGPWRGAVPGRVQAPGPEHWSLTAAGRLGPRGRAEALAFTPDGRLLLTVTRSSAGTWDLTDPGHPERVPVPAGVRRVTAVTTSPDGRTLVAAGGADVRALAVGSGATRWSVDGAPMEVKAVAAGRDRVVFADSGTTGSARLAELRLDTGRPLRLTTLSRLHQAVAAAQFSADGHTLAVAGAEGSVRLWDVSDPRHPEAAGPAFGGPEGRTTALAFSPDARLLATVDSARTVRLWDVTDRARPRPLGRPLGDGAERVTALAFSPDARLVATVGTDGTASLWWRSTGTAADVPPGTTTR</sequence>
<dbReference type="EMBL" id="JBHSOE010000048">
    <property type="protein sequence ID" value="MFC5658655.1"/>
    <property type="molecule type" value="Genomic_DNA"/>
</dbReference>
<dbReference type="SUPFAM" id="SSF50998">
    <property type="entry name" value="Quinoprotein alcohol dehydrogenase-like"/>
    <property type="match status" value="1"/>
</dbReference>
<proteinExistence type="predicted"/>
<dbReference type="RefSeq" id="WP_344353297.1">
    <property type="nucleotide sequence ID" value="NZ_BAAASM010000074.1"/>
</dbReference>
<gene>
    <name evidence="2" type="ORF">ACFP3J_24625</name>
</gene>
<dbReference type="SMART" id="SM00320">
    <property type="entry name" value="WD40"/>
    <property type="match status" value="4"/>
</dbReference>
<feature type="repeat" description="WD" evidence="1">
    <location>
        <begin position="245"/>
        <end position="286"/>
    </location>
</feature>
<keyword evidence="1" id="KW-0853">WD repeat</keyword>
<feature type="repeat" description="WD" evidence="1">
    <location>
        <begin position="291"/>
        <end position="332"/>
    </location>
</feature>
<name>A0ABW0WM09_STRNO</name>
<organism evidence="2 3">
    <name type="scientific">Streptomyces nogalater</name>
    <dbReference type="NCBI Taxonomy" id="38314"/>
    <lineage>
        <taxon>Bacteria</taxon>
        <taxon>Bacillati</taxon>
        <taxon>Actinomycetota</taxon>
        <taxon>Actinomycetes</taxon>
        <taxon>Kitasatosporales</taxon>
        <taxon>Streptomycetaceae</taxon>
        <taxon>Streptomyces</taxon>
    </lineage>
</organism>
<dbReference type="PROSITE" id="PS50294">
    <property type="entry name" value="WD_REPEATS_REGION"/>
    <property type="match status" value="3"/>
</dbReference>
<reference evidence="3" key="1">
    <citation type="journal article" date="2019" name="Int. J. Syst. Evol. Microbiol.">
        <title>The Global Catalogue of Microorganisms (GCM) 10K type strain sequencing project: providing services to taxonomists for standard genome sequencing and annotation.</title>
        <authorList>
            <consortium name="The Broad Institute Genomics Platform"/>
            <consortium name="The Broad Institute Genome Sequencing Center for Infectious Disease"/>
            <person name="Wu L."/>
            <person name="Ma J."/>
        </authorList>
    </citation>
    <scope>NUCLEOTIDE SEQUENCE [LARGE SCALE GENOMIC DNA]</scope>
    <source>
        <strain evidence="3">KCTC 5701</strain>
    </source>
</reference>
<evidence type="ECO:0000256" key="1">
    <source>
        <dbReference type="PROSITE-ProRule" id="PRU00221"/>
    </source>
</evidence>
<dbReference type="InterPro" id="IPR011047">
    <property type="entry name" value="Quinoprotein_ADH-like_sf"/>
</dbReference>
<dbReference type="InterPro" id="IPR001680">
    <property type="entry name" value="WD40_rpt"/>
</dbReference>
<dbReference type="PANTHER" id="PTHR19879">
    <property type="entry name" value="TRANSCRIPTION INITIATION FACTOR TFIID"/>
    <property type="match status" value="1"/>
</dbReference>
<evidence type="ECO:0000313" key="3">
    <source>
        <dbReference type="Proteomes" id="UP001596065"/>
    </source>
</evidence>